<feature type="domain" description="Peptidase M1 membrane alanine aminopeptidase" evidence="14">
    <location>
        <begin position="319"/>
        <end position="462"/>
    </location>
</feature>
<dbReference type="GO" id="GO:0008270">
    <property type="term" value="F:zinc ion binding"/>
    <property type="evidence" value="ECO:0007669"/>
    <property type="project" value="InterPro"/>
</dbReference>
<evidence type="ECO:0000259" key="15">
    <source>
        <dbReference type="Pfam" id="PF17900"/>
    </source>
</evidence>
<dbReference type="STRING" id="455432.AWN90_05990"/>
<reference evidence="16 17" key="1">
    <citation type="submission" date="2016-04" db="EMBL/GenBank/DDBJ databases">
        <authorList>
            <person name="Evans L.H."/>
            <person name="Alamgir A."/>
            <person name="Owens N."/>
            <person name="Weber N.D."/>
            <person name="Virtaneva K."/>
            <person name="Barbian K."/>
            <person name="Babar A."/>
            <person name="Rosenke K."/>
        </authorList>
    </citation>
    <scope>NUCLEOTIDE SEQUENCE [LARGE SCALE GENOMIC DNA]</scope>
    <source>
        <strain evidence="16 17">IFM 0406</strain>
    </source>
</reference>
<proteinExistence type="inferred from homology"/>
<evidence type="ECO:0000256" key="13">
    <source>
        <dbReference type="SAM" id="SignalP"/>
    </source>
</evidence>
<dbReference type="OrthoDB" id="100605at2"/>
<evidence type="ECO:0000256" key="7">
    <source>
        <dbReference type="ARBA" id="ARBA00022723"/>
    </source>
</evidence>
<evidence type="ECO:0000256" key="9">
    <source>
        <dbReference type="ARBA" id="ARBA00022833"/>
    </source>
</evidence>
<feature type="chain" id="PRO_5039341307" description="Aminopeptidase N" evidence="13">
    <location>
        <begin position="37"/>
        <end position="481"/>
    </location>
</feature>
<evidence type="ECO:0000256" key="6">
    <source>
        <dbReference type="ARBA" id="ARBA00022670"/>
    </source>
</evidence>
<evidence type="ECO:0000256" key="5">
    <source>
        <dbReference type="ARBA" id="ARBA00015611"/>
    </source>
</evidence>
<evidence type="ECO:0000256" key="10">
    <source>
        <dbReference type="ARBA" id="ARBA00023049"/>
    </source>
</evidence>
<name>A0A164J7B8_9NOCA</name>
<comment type="caution">
    <text evidence="16">The sequence shown here is derived from an EMBL/GenBank/DDBJ whole genome shotgun (WGS) entry which is preliminary data.</text>
</comment>
<dbReference type="InterPro" id="IPR001930">
    <property type="entry name" value="Peptidase_M1"/>
</dbReference>
<dbReference type="Proteomes" id="UP000076512">
    <property type="component" value="Unassembled WGS sequence"/>
</dbReference>
<evidence type="ECO:0000256" key="1">
    <source>
        <dbReference type="ARBA" id="ARBA00000098"/>
    </source>
</evidence>
<evidence type="ECO:0000259" key="14">
    <source>
        <dbReference type="Pfam" id="PF01433"/>
    </source>
</evidence>
<dbReference type="Gene3D" id="2.60.40.1730">
    <property type="entry name" value="tricorn interacting facor f3 domain"/>
    <property type="match status" value="1"/>
</dbReference>
<dbReference type="InterPro" id="IPR027268">
    <property type="entry name" value="Peptidase_M4/M1_CTD_sf"/>
</dbReference>
<dbReference type="InterPro" id="IPR042097">
    <property type="entry name" value="Aminopeptidase_N-like_N_sf"/>
</dbReference>
<keyword evidence="7" id="KW-0479">Metal-binding</keyword>
<keyword evidence="6" id="KW-0645">Protease</keyword>
<dbReference type="GO" id="GO:0008237">
    <property type="term" value="F:metallopeptidase activity"/>
    <property type="evidence" value="ECO:0007669"/>
    <property type="project" value="UniProtKB-KW"/>
</dbReference>
<dbReference type="PANTHER" id="PTHR11533">
    <property type="entry name" value="PROTEASE M1 ZINC METALLOPROTEASE"/>
    <property type="match status" value="1"/>
</dbReference>
<dbReference type="InterPro" id="IPR014782">
    <property type="entry name" value="Peptidase_M1_dom"/>
</dbReference>
<keyword evidence="9" id="KW-0862">Zinc</keyword>
<evidence type="ECO:0000256" key="4">
    <source>
        <dbReference type="ARBA" id="ARBA00012564"/>
    </source>
</evidence>
<keyword evidence="13" id="KW-0732">Signal</keyword>
<evidence type="ECO:0000256" key="2">
    <source>
        <dbReference type="ARBA" id="ARBA00001947"/>
    </source>
</evidence>
<sequence>MSIARKPDRIAARSVRRGLPLAVAVTLLCGPFATAAAEPPGFGIVGSPGLGDPYYPLDGNGGYHVGDYDLTLDYDPASHALTGRAVISATATQLLAGFNLDYKGPDVRAVSVNGLPARFDRNGEHELTITPALPLLPRLPFTVTVDYSGVRTESDEGWYYTPDGGAFVSGQPHAAPLWFPVNDTPQDKSTYSVHVTVPVEWDVVGNGIRTQDEVRGDNRTVTWRMNTPMISYLATIAIDKFTFLEQRRANGTPLLSAFAPGMADRRALEQRLPEILDFLEDLYGPYPFEAGGGTYMSNDIQFSLETQSRPTYAGWARKLGVVVHENTHQWWGDSMSITHWSDICMNECFASYTADFLWPERKEGADPDAIYRKVLARIDEKHPEHWAIPPGNPGAGREFTSVYTRGELFLHALRRTVGDDVFFAMIKEWVQGHRNGNDTLPAFEQFVEQRSGRDLGDFFDAWLMQPVRPADRYLYPGGLSA</sequence>
<dbReference type="CDD" id="cd09603">
    <property type="entry name" value="M1_APN_like"/>
    <property type="match status" value="1"/>
</dbReference>
<dbReference type="PRINTS" id="PR00756">
    <property type="entry name" value="ALADIPTASE"/>
</dbReference>
<organism evidence="16 17">
    <name type="scientific">Nocardia terpenica</name>
    <dbReference type="NCBI Taxonomy" id="455432"/>
    <lineage>
        <taxon>Bacteria</taxon>
        <taxon>Bacillati</taxon>
        <taxon>Actinomycetota</taxon>
        <taxon>Actinomycetes</taxon>
        <taxon>Mycobacteriales</taxon>
        <taxon>Nocardiaceae</taxon>
        <taxon>Nocardia</taxon>
    </lineage>
</organism>
<evidence type="ECO:0000313" key="16">
    <source>
        <dbReference type="EMBL" id="KZM70116.1"/>
    </source>
</evidence>
<dbReference type="EMBL" id="LWGR01000016">
    <property type="protein sequence ID" value="KZM70116.1"/>
    <property type="molecule type" value="Genomic_DNA"/>
</dbReference>
<evidence type="ECO:0000256" key="12">
    <source>
        <dbReference type="ARBA" id="ARBA00031533"/>
    </source>
</evidence>
<dbReference type="SUPFAM" id="SSF55486">
    <property type="entry name" value="Metalloproteases ('zincins'), catalytic domain"/>
    <property type="match status" value="1"/>
</dbReference>
<dbReference type="GO" id="GO:0016285">
    <property type="term" value="F:alanyl aminopeptidase activity"/>
    <property type="evidence" value="ECO:0007669"/>
    <property type="project" value="UniProtKB-EC"/>
</dbReference>
<dbReference type="GO" id="GO:0006508">
    <property type="term" value="P:proteolysis"/>
    <property type="evidence" value="ECO:0007669"/>
    <property type="project" value="UniProtKB-KW"/>
</dbReference>
<dbReference type="Pfam" id="PF01433">
    <property type="entry name" value="Peptidase_M1"/>
    <property type="match status" value="1"/>
</dbReference>
<evidence type="ECO:0000313" key="17">
    <source>
        <dbReference type="Proteomes" id="UP000076512"/>
    </source>
</evidence>
<comment type="similarity">
    <text evidence="3">Belongs to the peptidase M1 family.</text>
</comment>
<feature type="domain" description="Aminopeptidase N-like N-terminal" evidence="15">
    <location>
        <begin position="68"/>
        <end position="233"/>
    </location>
</feature>
<keyword evidence="17" id="KW-1185">Reference proteome</keyword>
<keyword evidence="8" id="KW-0378">Hydrolase</keyword>
<accession>A0A164J7B8</accession>
<dbReference type="EC" id="3.4.11.2" evidence="4"/>
<evidence type="ECO:0000256" key="8">
    <source>
        <dbReference type="ARBA" id="ARBA00022801"/>
    </source>
</evidence>
<feature type="signal peptide" evidence="13">
    <location>
        <begin position="1"/>
        <end position="36"/>
    </location>
</feature>
<protein>
    <recommendedName>
        <fullName evidence="5">Aminopeptidase N</fullName>
        <ecNumber evidence="4">3.4.11.2</ecNumber>
    </recommendedName>
    <alternativeName>
        <fullName evidence="11">Alanine aminopeptidase</fullName>
    </alternativeName>
    <alternativeName>
        <fullName evidence="12">Lysyl aminopeptidase</fullName>
    </alternativeName>
</protein>
<dbReference type="InterPro" id="IPR045357">
    <property type="entry name" value="Aminopeptidase_N-like_N"/>
</dbReference>
<dbReference type="Pfam" id="PF17900">
    <property type="entry name" value="Peptidase_M1_N"/>
    <property type="match status" value="1"/>
</dbReference>
<dbReference type="InterPro" id="IPR050344">
    <property type="entry name" value="Peptidase_M1_aminopeptidases"/>
</dbReference>
<dbReference type="Gene3D" id="1.10.390.10">
    <property type="entry name" value="Neutral Protease Domain 2"/>
    <property type="match status" value="1"/>
</dbReference>
<keyword evidence="10" id="KW-0482">Metalloprotease</keyword>
<comment type="catalytic activity">
    <reaction evidence="1">
        <text>Release of an N-terminal amino acid, Xaa-|-Yaa- from a peptide, amide or arylamide. Xaa is preferably Ala, but may be most amino acids including Pro (slow action). When a terminal hydrophobic residue is followed by a prolyl residue, the two may be released as an intact Xaa-Pro dipeptide.</text>
        <dbReference type="EC" id="3.4.11.2"/>
    </reaction>
</comment>
<dbReference type="AlphaFoldDB" id="A0A164J7B8"/>
<evidence type="ECO:0000256" key="11">
    <source>
        <dbReference type="ARBA" id="ARBA00029811"/>
    </source>
</evidence>
<gene>
    <name evidence="16" type="ORF">AWN90_05990</name>
</gene>
<dbReference type="RefSeq" id="WP_082870598.1">
    <property type="nucleotide sequence ID" value="NZ_JABMCZ010000003.1"/>
</dbReference>
<evidence type="ECO:0000256" key="3">
    <source>
        <dbReference type="ARBA" id="ARBA00010136"/>
    </source>
</evidence>
<comment type="cofactor">
    <cofactor evidence="2">
        <name>Zn(2+)</name>
        <dbReference type="ChEBI" id="CHEBI:29105"/>
    </cofactor>
</comment>
<dbReference type="SUPFAM" id="SSF63737">
    <property type="entry name" value="Leukotriene A4 hydrolase N-terminal domain"/>
    <property type="match status" value="1"/>
</dbReference>